<dbReference type="Gene3D" id="3.90.70.10">
    <property type="entry name" value="Cysteine proteinases"/>
    <property type="match status" value="1"/>
</dbReference>
<feature type="compositionally biased region" description="Low complexity" evidence="1">
    <location>
        <begin position="85"/>
        <end position="101"/>
    </location>
</feature>
<reference evidence="5 6" key="1">
    <citation type="journal article" date="2012" name="J. Bacteriol.">
        <title>Genome Sequence of the Bacteriocin-Producing Strain Lactococcus garvieae DCC43.</title>
        <authorList>
            <person name="Gabrielsen C."/>
            <person name="Brede D.A."/>
            <person name="Hernandez P.E."/>
            <person name="Nes I.F."/>
            <person name="Diep D.B."/>
        </authorList>
    </citation>
    <scope>NUCLEOTIDE SEQUENCE [LARGE SCALE GENOMIC DNA]</scope>
    <source>
        <strain evidence="5 6">DCC43</strain>
    </source>
</reference>
<feature type="compositionally biased region" description="Polar residues" evidence="1">
    <location>
        <begin position="29"/>
        <end position="40"/>
    </location>
</feature>
<evidence type="ECO:0000313" key="6">
    <source>
        <dbReference type="Proteomes" id="UP000006787"/>
    </source>
</evidence>
<feature type="signal peptide" evidence="2">
    <location>
        <begin position="1"/>
        <end position="22"/>
    </location>
</feature>
<gene>
    <name evidence="5" type="ORF">C426_0098</name>
</gene>
<evidence type="ECO:0000313" key="5">
    <source>
        <dbReference type="EMBL" id="EKF52523.1"/>
    </source>
</evidence>
<feature type="region of interest" description="Disordered" evidence="1">
    <location>
        <begin position="26"/>
        <end position="118"/>
    </location>
</feature>
<dbReference type="PATRIC" id="fig|1231377.3.peg.97"/>
<dbReference type="eggNOG" id="COG0584">
    <property type="taxonomic scope" value="Bacteria"/>
</dbReference>
<organism evidence="5 6">
    <name type="scientific">Lactococcus garvieae DCC43</name>
    <dbReference type="NCBI Taxonomy" id="1231377"/>
    <lineage>
        <taxon>Bacteria</taxon>
        <taxon>Bacillati</taxon>
        <taxon>Bacillota</taxon>
        <taxon>Bacilli</taxon>
        <taxon>Lactobacillales</taxon>
        <taxon>Streptococcaceae</taxon>
        <taxon>Lactococcus</taxon>
    </lineage>
</organism>
<dbReference type="InterPro" id="IPR043708">
    <property type="entry name" value="DUF5648"/>
</dbReference>
<keyword evidence="2" id="KW-0732">Signal</keyword>
<dbReference type="EMBL" id="AMQS01000001">
    <property type="protein sequence ID" value="EKF52523.1"/>
    <property type="molecule type" value="Genomic_DNA"/>
</dbReference>
<sequence length="444" mass="49301">MKNKKLFLLGIVLLVGGTLSHAARAEMGDTSTTPQVLVESTSDDRTVTEETPSSSQNEESSITEETSSTQVSSQSSTSSDEDTATESSSSARSETVESNSSQSRPSTTEQEKPKKQTVKVKKTYITVYRLYNTRNKEHLYTTDKNEMTVLLKIYNSDWKYEGPAWMSPNSTGSKVYRVYNSRSGEHLYTKDSYEAKILSSKFGWRNEGKKFYSDTKGLSVYRLFNSAAGIGAHFVTRDAYEKNSLASRGWKYEGVAWKSSNTSLINDYTPPQTPRPPKPHAKRPTYYSQLDARWANVRLNDSLVKVSGCVPTSLAMVFRGSYGMNVDPGTVAKKADVISKHSFGLSGKDLINTAKAYGHSVEQINNKSRAITLLKAGYPLVFYINVGIGHAVVTYGYNNGIVEVFDPYNRQFYPSGRASLSSIWNKPSADTMDWDAGRPVFAIK</sequence>
<proteinExistence type="predicted"/>
<dbReference type="RefSeq" id="WP_003134499.1">
    <property type="nucleotide sequence ID" value="NZ_AMQS01000001.1"/>
</dbReference>
<dbReference type="eggNOG" id="COG5263">
    <property type="taxonomic scope" value="Bacteria"/>
</dbReference>
<dbReference type="Pfam" id="PF18885">
    <property type="entry name" value="DUF5648"/>
    <property type="match status" value="1"/>
</dbReference>
<feature type="domain" description="Peptidase C39-like" evidence="3">
    <location>
        <begin position="286"/>
        <end position="408"/>
    </location>
</feature>
<feature type="chain" id="PRO_5038587787" evidence="2">
    <location>
        <begin position="23"/>
        <end position="444"/>
    </location>
</feature>
<comment type="caution">
    <text evidence="5">The sequence shown here is derived from an EMBL/GenBank/DDBJ whole genome shotgun (WGS) entry which is preliminary data.</text>
</comment>
<evidence type="ECO:0000256" key="2">
    <source>
        <dbReference type="SAM" id="SignalP"/>
    </source>
</evidence>
<feature type="domain" description="DUF5648" evidence="4">
    <location>
        <begin position="126"/>
        <end position="258"/>
    </location>
</feature>
<dbReference type="InterPro" id="IPR039564">
    <property type="entry name" value="Peptidase_C39-like"/>
</dbReference>
<dbReference type="Proteomes" id="UP000006787">
    <property type="component" value="Unassembled WGS sequence"/>
</dbReference>
<evidence type="ECO:0000259" key="3">
    <source>
        <dbReference type="Pfam" id="PF13529"/>
    </source>
</evidence>
<accession>K2NY73</accession>
<name>K2NY73_9LACT</name>
<evidence type="ECO:0000259" key="4">
    <source>
        <dbReference type="Pfam" id="PF18885"/>
    </source>
</evidence>
<protein>
    <submittedName>
        <fullName evidence="5">Uncharacterized protein</fullName>
    </submittedName>
</protein>
<dbReference type="AlphaFoldDB" id="K2NY73"/>
<evidence type="ECO:0000256" key="1">
    <source>
        <dbReference type="SAM" id="MobiDB-lite"/>
    </source>
</evidence>
<dbReference type="Pfam" id="PF13529">
    <property type="entry name" value="Peptidase_C39_2"/>
    <property type="match status" value="1"/>
</dbReference>
<feature type="compositionally biased region" description="Low complexity" evidence="1">
    <location>
        <begin position="49"/>
        <end position="78"/>
    </location>
</feature>